<dbReference type="AlphaFoldDB" id="A0A382W301"/>
<protein>
    <submittedName>
        <fullName evidence="1">Uncharacterized protein</fullName>
    </submittedName>
</protein>
<proteinExistence type="predicted"/>
<name>A0A382W301_9ZZZZ</name>
<evidence type="ECO:0000313" key="1">
    <source>
        <dbReference type="EMBL" id="SVD53157.1"/>
    </source>
</evidence>
<sequence length="47" mass="4575">MLGEKLCCAGVGLGGVGGIEMLAARSCEGMIDICIGVDGDFGVAAKS</sequence>
<feature type="non-terminal residue" evidence="1">
    <location>
        <position position="47"/>
    </location>
</feature>
<dbReference type="EMBL" id="UINC01156628">
    <property type="protein sequence ID" value="SVD53157.1"/>
    <property type="molecule type" value="Genomic_DNA"/>
</dbReference>
<accession>A0A382W301</accession>
<gene>
    <name evidence="1" type="ORF">METZ01_LOCUS406011</name>
</gene>
<organism evidence="1">
    <name type="scientific">marine metagenome</name>
    <dbReference type="NCBI Taxonomy" id="408172"/>
    <lineage>
        <taxon>unclassified sequences</taxon>
        <taxon>metagenomes</taxon>
        <taxon>ecological metagenomes</taxon>
    </lineage>
</organism>
<reference evidence="1" key="1">
    <citation type="submission" date="2018-05" db="EMBL/GenBank/DDBJ databases">
        <authorList>
            <person name="Lanie J.A."/>
            <person name="Ng W.-L."/>
            <person name="Kazmierczak K.M."/>
            <person name="Andrzejewski T.M."/>
            <person name="Davidsen T.M."/>
            <person name="Wayne K.J."/>
            <person name="Tettelin H."/>
            <person name="Glass J.I."/>
            <person name="Rusch D."/>
            <person name="Podicherti R."/>
            <person name="Tsui H.-C.T."/>
            <person name="Winkler M.E."/>
        </authorList>
    </citation>
    <scope>NUCLEOTIDE SEQUENCE</scope>
</reference>